<evidence type="ECO:0000313" key="1">
    <source>
        <dbReference type="EMBL" id="MPN52153.1"/>
    </source>
</evidence>
<comment type="caution">
    <text evidence="1">The sequence shown here is derived from an EMBL/GenBank/DDBJ whole genome shotgun (WGS) entry which is preliminary data.</text>
</comment>
<proteinExistence type="predicted"/>
<dbReference type="EMBL" id="VSSQ01117988">
    <property type="protein sequence ID" value="MPN52153.1"/>
    <property type="molecule type" value="Genomic_DNA"/>
</dbReference>
<protein>
    <submittedName>
        <fullName evidence="1">Uncharacterized protein</fullName>
    </submittedName>
</protein>
<dbReference type="AlphaFoldDB" id="A0A645IY56"/>
<reference evidence="1" key="1">
    <citation type="submission" date="2019-08" db="EMBL/GenBank/DDBJ databases">
        <authorList>
            <person name="Kucharzyk K."/>
            <person name="Murdoch R.W."/>
            <person name="Higgins S."/>
            <person name="Loffler F."/>
        </authorList>
    </citation>
    <scope>NUCLEOTIDE SEQUENCE</scope>
</reference>
<organism evidence="1">
    <name type="scientific">bioreactor metagenome</name>
    <dbReference type="NCBI Taxonomy" id="1076179"/>
    <lineage>
        <taxon>unclassified sequences</taxon>
        <taxon>metagenomes</taxon>
        <taxon>ecological metagenomes</taxon>
    </lineage>
</organism>
<name>A0A645IY56_9ZZZZ</name>
<sequence>MIFYAPVGPVADATCLANHQVGGVQAGFQELLLGQGLAVGILDQRPVDAGRCLFSCWLRFLLQQIQCHRLGQGVALFTFPGKSAVADNDLGPEVHKLPLERLHFACQRLHLCRAAGLHFHIGQHEGLMLKAYLVEVIIWHGSLVPMVESTTELVAGMRVCAAKNGINNS</sequence>
<gene>
    <name evidence="1" type="ORF">SDC9_199807</name>
</gene>
<accession>A0A645IY56</accession>